<evidence type="ECO:0000313" key="2">
    <source>
        <dbReference type="Proteomes" id="UP000075243"/>
    </source>
</evidence>
<name>A0A151S2E4_CAJCA</name>
<organism evidence="1 2">
    <name type="scientific">Cajanus cajan</name>
    <name type="common">Pigeon pea</name>
    <name type="synonym">Cajanus indicus</name>
    <dbReference type="NCBI Taxonomy" id="3821"/>
    <lineage>
        <taxon>Eukaryota</taxon>
        <taxon>Viridiplantae</taxon>
        <taxon>Streptophyta</taxon>
        <taxon>Embryophyta</taxon>
        <taxon>Tracheophyta</taxon>
        <taxon>Spermatophyta</taxon>
        <taxon>Magnoliopsida</taxon>
        <taxon>eudicotyledons</taxon>
        <taxon>Gunneridae</taxon>
        <taxon>Pentapetalae</taxon>
        <taxon>rosids</taxon>
        <taxon>fabids</taxon>
        <taxon>Fabales</taxon>
        <taxon>Fabaceae</taxon>
        <taxon>Papilionoideae</taxon>
        <taxon>50 kb inversion clade</taxon>
        <taxon>NPAAA clade</taxon>
        <taxon>indigoferoid/millettioid clade</taxon>
        <taxon>Phaseoleae</taxon>
        <taxon>Cajanus</taxon>
    </lineage>
</organism>
<dbReference type="Proteomes" id="UP000075243">
    <property type="component" value="Unassembled WGS sequence"/>
</dbReference>
<dbReference type="Gramene" id="C.cajan_26816.t">
    <property type="protein sequence ID" value="C.cajan_26816.t.cds1"/>
    <property type="gene ID" value="C.cajan_26816"/>
</dbReference>
<proteinExistence type="predicted"/>
<dbReference type="EMBL" id="KQ483486">
    <property type="protein sequence ID" value="KYP48972.1"/>
    <property type="molecule type" value="Genomic_DNA"/>
</dbReference>
<keyword evidence="2" id="KW-1185">Reference proteome</keyword>
<evidence type="ECO:0008006" key="3">
    <source>
        <dbReference type="Google" id="ProtNLM"/>
    </source>
</evidence>
<gene>
    <name evidence="1" type="ORF">KK1_029272</name>
</gene>
<sequence>MEGLSGLLKKTKTNGDIHGVQICRNASHVSHLMFADDCFVFFHATAKKEETIANLLKIYEAASEQAINLEKYIISIVEMLIGKLGCHD</sequence>
<reference evidence="1" key="1">
    <citation type="journal article" date="2012" name="Nat. Biotechnol.">
        <title>Draft genome sequence of pigeonpea (Cajanus cajan), an orphan legume crop of resource-poor farmers.</title>
        <authorList>
            <person name="Varshney R.K."/>
            <person name="Chen W."/>
            <person name="Li Y."/>
            <person name="Bharti A.K."/>
            <person name="Saxena R.K."/>
            <person name="Schlueter J.A."/>
            <person name="Donoghue M.T."/>
            <person name="Azam S."/>
            <person name="Fan G."/>
            <person name="Whaley A.M."/>
            <person name="Farmer A.D."/>
            <person name="Sheridan J."/>
            <person name="Iwata A."/>
            <person name="Tuteja R."/>
            <person name="Penmetsa R.V."/>
            <person name="Wu W."/>
            <person name="Upadhyaya H.D."/>
            <person name="Yang S.P."/>
            <person name="Shah T."/>
            <person name="Saxena K.B."/>
            <person name="Michael T."/>
            <person name="McCombie W.R."/>
            <person name="Yang B."/>
            <person name="Zhang G."/>
            <person name="Yang H."/>
            <person name="Wang J."/>
            <person name="Spillane C."/>
            <person name="Cook D.R."/>
            <person name="May G.D."/>
            <person name="Xu X."/>
            <person name="Jackson S.A."/>
        </authorList>
    </citation>
    <scope>NUCLEOTIDE SEQUENCE [LARGE SCALE GENOMIC DNA]</scope>
</reference>
<evidence type="ECO:0000313" key="1">
    <source>
        <dbReference type="EMBL" id="KYP48972.1"/>
    </source>
</evidence>
<protein>
    <recommendedName>
        <fullName evidence="3">Reverse transcriptase domain-containing protein</fullName>
    </recommendedName>
</protein>
<dbReference type="AlphaFoldDB" id="A0A151S2E4"/>
<accession>A0A151S2E4</accession>